<dbReference type="EMBL" id="CABVHG010000011">
    <property type="protein sequence ID" value="VVM80973.1"/>
    <property type="molecule type" value="Genomic_DNA"/>
</dbReference>
<dbReference type="InterPro" id="IPR032710">
    <property type="entry name" value="NTF2-like_dom_sf"/>
</dbReference>
<evidence type="ECO:0000313" key="3">
    <source>
        <dbReference type="Proteomes" id="UP000326595"/>
    </source>
</evidence>
<evidence type="ECO:0000313" key="1">
    <source>
        <dbReference type="EMBL" id="CAK9888845.1"/>
    </source>
</evidence>
<reference evidence="1 3" key="2">
    <citation type="submission" date="2024-03" db="EMBL/GenBank/DDBJ databases">
        <authorList>
            <person name="Alaster D. Moffat"/>
            <person name="Govind Chandra"/>
            <person name="Andrew W. Truman"/>
        </authorList>
    </citation>
    <scope>NUCLEOTIDE SEQUENCE [LARGE SCALE GENOMIC DNA]</scope>
    <source>
        <strain evidence="1">PS652</strain>
    </source>
</reference>
<dbReference type="Proteomes" id="UP000326595">
    <property type="component" value="Chromosome"/>
</dbReference>
<name>A0A5E6SQT5_PSEFL</name>
<dbReference type="RefSeq" id="WP_038994811.1">
    <property type="nucleotide sequence ID" value="NZ_OZ024668.1"/>
</dbReference>
<organism evidence="2">
    <name type="scientific">Pseudomonas fluorescens</name>
    <dbReference type="NCBI Taxonomy" id="294"/>
    <lineage>
        <taxon>Bacteria</taxon>
        <taxon>Pseudomonadati</taxon>
        <taxon>Pseudomonadota</taxon>
        <taxon>Gammaproteobacteria</taxon>
        <taxon>Pseudomonadales</taxon>
        <taxon>Pseudomonadaceae</taxon>
        <taxon>Pseudomonas</taxon>
    </lineage>
</organism>
<gene>
    <name evidence="1" type="ORF">PS652_01674</name>
    <name evidence="2" type="ORF">PS652_02286</name>
</gene>
<protein>
    <recommendedName>
        <fullName evidence="4">DUF4440 domain-containing protein</fullName>
    </recommendedName>
</protein>
<proteinExistence type="predicted"/>
<evidence type="ECO:0008006" key="4">
    <source>
        <dbReference type="Google" id="ProtNLM"/>
    </source>
</evidence>
<dbReference type="InterPro" id="IPR016918">
    <property type="entry name" value="UCP029394"/>
</dbReference>
<evidence type="ECO:0000313" key="2">
    <source>
        <dbReference type="EMBL" id="VVM80973.1"/>
    </source>
</evidence>
<dbReference type="SUPFAM" id="SSF54427">
    <property type="entry name" value="NTF2-like"/>
    <property type="match status" value="1"/>
</dbReference>
<reference evidence="2" key="1">
    <citation type="submission" date="2019-09" db="EMBL/GenBank/DDBJ databases">
        <authorList>
            <person name="Chandra G."/>
            <person name="Truman W A."/>
        </authorList>
    </citation>
    <scope>NUCLEOTIDE SEQUENCE [LARGE SCALE GENOMIC DNA]</scope>
    <source>
        <strain evidence="2">PS652</strain>
    </source>
</reference>
<dbReference type="EMBL" id="OZ024668">
    <property type="protein sequence ID" value="CAK9888845.1"/>
    <property type="molecule type" value="Genomic_DNA"/>
</dbReference>
<accession>A0A5E6SQT5</accession>
<dbReference type="PIRSF" id="PIRSF029394">
    <property type="entry name" value="UCP029394"/>
    <property type="match status" value="1"/>
</dbReference>
<sequence length="132" mass="14634">MSQTHPAFKEVIDAHVAIQQWLSGTAPAAELDPLMARFSAQFSMINLPGQVVDYRGLQRLFEHAHGQRAGLEISIDELQLIAEGPSLSVVGYREWQVDGAGNRSLRRSTAVFERDDNGALCWRHLHETPVSG</sequence>
<dbReference type="Gene3D" id="3.10.450.50">
    <property type="match status" value="1"/>
</dbReference>
<dbReference type="AlphaFoldDB" id="A0A5E6SQT5"/>